<dbReference type="GO" id="GO:0016787">
    <property type="term" value="F:hydrolase activity"/>
    <property type="evidence" value="ECO:0007669"/>
    <property type="project" value="UniProtKB-KW"/>
</dbReference>
<dbReference type="Proteomes" id="UP001278500">
    <property type="component" value="Unassembled WGS sequence"/>
</dbReference>
<feature type="region of interest" description="Disordered" evidence="1">
    <location>
        <begin position="632"/>
        <end position="653"/>
    </location>
</feature>
<dbReference type="AlphaFoldDB" id="A0AAE0J924"/>
<comment type="caution">
    <text evidence="4">The sequence shown here is derived from an EMBL/GenBank/DDBJ whole genome shotgun (WGS) entry which is preliminary data.</text>
</comment>
<dbReference type="Gene3D" id="3.40.50.1820">
    <property type="entry name" value="alpha/beta hydrolase"/>
    <property type="match status" value="1"/>
</dbReference>
<dbReference type="InterPro" id="IPR029058">
    <property type="entry name" value="AB_hydrolase_fold"/>
</dbReference>
<evidence type="ECO:0000256" key="1">
    <source>
        <dbReference type="SAM" id="MobiDB-lite"/>
    </source>
</evidence>
<dbReference type="InterPro" id="IPR002018">
    <property type="entry name" value="CarbesteraseB"/>
</dbReference>
<dbReference type="EMBL" id="JAUEPP010000007">
    <property type="protein sequence ID" value="KAK3338926.1"/>
    <property type="molecule type" value="Genomic_DNA"/>
</dbReference>
<name>A0AAE0J924_9PEZI</name>
<protein>
    <submittedName>
        <fullName evidence="4">Alpha/Beta hydrolase protein</fullName>
    </submittedName>
</protein>
<dbReference type="RefSeq" id="XP_062678286.1">
    <property type="nucleotide sequence ID" value="XM_062822925.1"/>
</dbReference>
<reference evidence="4" key="1">
    <citation type="journal article" date="2023" name="Mol. Phylogenet. Evol.">
        <title>Genome-scale phylogeny and comparative genomics of the fungal order Sordariales.</title>
        <authorList>
            <person name="Hensen N."/>
            <person name="Bonometti L."/>
            <person name="Westerberg I."/>
            <person name="Brannstrom I.O."/>
            <person name="Guillou S."/>
            <person name="Cros-Aarteil S."/>
            <person name="Calhoun S."/>
            <person name="Haridas S."/>
            <person name="Kuo A."/>
            <person name="Mondo S."/>
            <person name="Pangilinan J."/>
            <person name="Riley R."/>
            <person name="LaButti K."/>
            <person name="Andreopoulos B."/>
            <person name="Lipzen A."/>
            <person name="Chen C."/>
            <person name="Yan M."/>
            <person name="Daum C."/>
            <person name="Ng V."/>
            <person name="Clum A."/>
            <person name="Steindorff A."/>
            <person name="Ohm R.A."/>
            <person name="Martin F."/>
            <person name="Silar P."/>
            <person name="Natvig D.O."/>
            <person name="Lalanne C."/>
            <person name="Gautier V."/>
            <person name="Ament-Velasquez S.L."/>
            <person name="Kruys A."/>
            <person name="Hutchinson M.I."/>
            <person name="Powell A.J."/>
            <person name="Barry K."/>
            <person name="Miller A.N."/>
            <person name="Grigoriev I.V."/>
            <person name="Debuchy R."/>
            <person name="Gladieux P."/>
            <person name="Hiltunen Thoren M."/>
            <person name="Johannesson H."/>
        </authorList>
    </citation>
    <scope>NUCLEOTIDE SEQUENCE</scope>
    <source>
        <strain evidence="4">CBS 560.94</strain>
    </source>
</reference>
<dbReference type="InterPro" id="IPR050309">
    <property type="entry name" value="Type-B_Carboxylest/Lipase"/>
</dbReference>
<evidence type="ECO:0000259" key="3">
    <source>
        <dbReference type="Pfam" id="PF00135"/>
    </source>
</evidence>
<dbReference type="Pfam" id="PF00135">
    <property type="entry name" value="COesterase"/>
    <property type="match status" value="1"/>
</dbReference>
<feature type="compositionally biased region" description="Basic and acidic residues" evidence="1">
    <location>
        <begin position="643"/>
        <end position="653"/>
    </location>
</feature>
<reference evidence="4" key="2">
    <citation type="submission" date="2023-06" db="EMBL/GenBank/DDBJ databases">
        <authorList>
            <consortium name="Lawrence Berkeley National Laboratory"/>
            <person name="Haridas S."/>
            <person name="Hensen N."/>
            <person name="Bonometti L."/>
            <person name="Westerberg I."/>
            <person name="Brannstrom I.O."/>
            <person name="Guillou S."/>
            <person name="Cros-Aarteil S."/>
            <person name="Calhoun S."/>
            <person name="Kuo A."/>
            <person name="Mondo S."/>
            <person name="Pangilinan J."/>
            <person name="Riley R."/>
            <person name="Labutti K."/>
            <person name="Andreopoulos B."/>
            <person name="Lipzen A."/>
            <person name="Chen C."/>
            <person name="Yanf M."/>
            <person name="Daum C."/>
            <person name="Ng V."/>
            <person name="Clum A."/>
            <person name="Steindorff A."/>
            <person name="Ohm R."/>
            <person name="Martin F."/>
            <person name="Silar P."/>
            <person name="Natvig D."/>
            <person name="Lalanne C."/>
            <person name="Gautier V."/>
            <person name="Ament-Velasquez S.L."/>
            <person name="Kruys A."/>
            <person name="Hutchinson M.I."/>
            <person name="Powell A.J."/>
            <person name="Barry K."/>
            <person name="Miller A.N."/>
            <person name="Grigoriev I.V."/>
            <person name="Debuchy R."/>
            <person name="Gladieux P."/>
            <person name="Thoren M.H."/>
            <person name="Johannesson H."/>
        </authorList>
    </citation>
    <scope>NUCLEOTIDE SEQUENCE</scope>
    <source>
        <strain evidence="4">CBS 560.94</strain>
    </source>
</reference>
<feature type="chain" id="PRO_5041933121" evidence="2">
    <location>
        <begin position="25"/>
        <end position="680"/>
    </location>
</feature>
<keyword evidence="2" id="KW-0732">Signal</keyword>
<feature type="signal peptide" evidence="2">
    <location>
        <begin position="1"/>
        <end position="24"/>
    </location>
</feature>
<evidence type="ECO:0000313" key="4">
    <source>
        <dbReference type="EMBL" id="KAK3338926.1"/>
    </source>
</evidence>
<dbReference type="SUPFAM" id="SSF53474">
    <property type="entry name" value="alpha/beta-Hydrolases"/>
    <property type="match status" value="1"/>
</dbReference>
<keyword evidence="4" id="KW-0378">Hydrolase</keyword>
<evidence type="ECO:0000256" key="2">
    <source>
        <dbReference type="SAM" id="SignalP"/>
    </source>
</evidence>
<evidence type="ECO:0000313" key="5">
    <source>
        <dbReference type="Proteomes" id="UP001278500"/>
    </source>
</evidence>
<organism evidence="4 5">
    <name type="scientific">Neurospora tetraspora</name>
    <dbReference type="NCBI Taxonomy" id="94610"/>
    <lineage>
        <taxon>Eukaryota</taxon>
        <taxon>Fungi</taxon>
        <taxon>Dikarya</taxon>
        <taxon>Ascomycota</taxon>
        <taxon>Pezizomycotina</taxon>
        <taxon>Sordariomycetes</taxon>
        <taxon>Sordariomycetidae</taxon>
        <taxon>Sordariales</taxon>
        <taxon>Sordariaceae</taxon>
        <taxon>Neurospora</taxon>
    </lineage>
</organism>
<feature type="region of interest" description="Disordered" evidence="1">
    <location>
        <begin position="534"/>
        <end position="568"/>
    </location>
</feature>
<dbReference type="PANTHER" id="PTHR11559">
    <property type="entry name" value="CARBOXYLESTERASE"/>
    <property type="match status" value="1"/>
</dbReference>
<dbReference type="GeneID" id="87860079"/>
<proteinExistence type="predicted"/>
<gene>
    <name evidence="4" type="ORF">B0H65DRAFT_284588</name>
</gene>
<keyword evidence="5" id="KW-1185">Reference proteome</keyword>
<feature type="domain" description="Carboxylesterase type B" evidence="3">
    <location>
        <begin position="42"/>
        <end position="544"/>
    </location>
</feature>
<accession>A0AAE0J924</accession>
<sequence>MLAALRPLQAVLLGLALATSAVLATDTNPIVKDPINKLSYKGTITTPPNSPEKTTKIEHFLNIRFAHAARFTPPSPFLPSPGSTIDATSPGPACPQSLPAIPPFFSETHAISEDCLNLRISRPSGVKADAKLPVVVHIHGGGVVKGSAYDPHFDPDRLLALSVEMGQPVIYVAINYRLTIFGFARLPILKEQKSLNLGMRDQRVALEWVRDNIDHFGGDPERVTAFGLSAGGTFTSLQMVAYGGAKGAPFTRAWMMSGPPGTALNMTSEETERHTREVAERVGCDSTKKNDEEVLECLRKVPMEELTEKAMGYSVENHPPAGLFTFIPSVDGDFIPDRQSVLYQSGKFVKGIPTILSWAQDDGATNAGPAPLFTSEESMIPALHSFTGPSSLTPSDITTLFSLYPASDFLPEYLSYASCRDPDSGDPEAPIHYFRISRILRDILFTCSSIDFGYHLSRASYAENPDFAGVRLYTLNQSMLTPLFKGAGMPYLGAVHGSDTNYIFNGVFPELGDACSEEDGKLAREMAGAFVRFAATGDPSPSSSKDNKKRGEGEGDEEGWEWPEAFGGKDELLEDGVGTKGLEELRGVNVHVIGGPVGTGSCRVRHHGIVAGEQDLGSMQKPIVGEGVEYGEMGEKDEDEESTAAKKPEQVRRKREALLEREKLLKRCAFINTLNEKLGV</sequence>